<organism evidence="1 2">
    <name type="scientific">Candidatus Lambdaproteobacteria bacterium RIFOXYD2_FULL_56_26</name>
    <dbReference type="NCBI Taxonomy" id="1817773"/>
    <lineage>
        <taxon>Bacteria</taxon>
        <taxon>Pseudomonadati</taxon>
        <taxon>Pseudomonadota</taxon>
        <taxon>Candidatus Lambdaproteobacteria</taxon>
    </lineage>
</organism>
<dbReference type="Gene3D" id="3.30.70.920">
    <property type="match status" value="1"/>
</dbReference>
<protein>
    <recommendedName>
        <fullName evidence="3">Chaperone NapD</fullName>
    </recommendedName>
</protein>
<evidence type="ECO:0008006" key="3">
    <source>
        <dbReference type="Google" id="ProtNLM"/>
    </source>
</evidence>
<evidence type="ECO:0000313" key="2">
    <source>
        <dbReference type="Proteomes" id="UP000177583"/>
    </source>
</evidence>
<dbReference type="AlphaFoldDB" id="A0A1F6GZQ7"/>
<comment type="caution">
    <text evidence="1">The sequence shown here is derived from an EMBL/GenBank/DDBJ whole genome shotgun (WGS) entry which is preliminary data.</text>
</comment>
<dbReference type="Proteomes" id="UP000177583">
    <property type="component" value="Unassembled WGS sequence"/>
</dbReference>
<reference evidence="1 2" key="1">
    <citation type="journal article" date="2016" name="Nat. Commun.">
        <title>Thousands of microbial genomes shed light on interconnected biogeochemical processes in an aquifer system.</title>
        <authorList>
            <person name="Anantharaman K."/>
            <person name="Brown C.T."/>
            <person name="Hug L.A."/>
            <person name="Sharon I."/>
            <person name="Castelle C.J."/>
            <person name="Probst A.J."/>
            <person name="Thomas B.C."/>
            <person name="Singh A."/>
            <person name="Wilkins M.J."/>
            <person name="Karaoz U."/>
            <person name="Brodie E.L."/>
            <person name="Williams K.H."/>
            <person name="Hubbard S.S."/>
            <person name="Banfield J.F."/>
        </authorList>
    </citation>
    <scope>NUCLEOTIDE SEQUENCE [LARGE SCALE GENOMIC DNA]</scope>
</reference>
<dbReference type="Pfam" id="PF03927">
    <property type="entry name" value="NapD"/>
    <property type="match status" value="1"/>
</dbReference>
<evidence type="ECO:0000313" key="1">
    <source>
        <dbReference type="EMBL" id="OGH03524.1"/>
    </source>
</evidence>
<sequence length="92" mass="10161">MNLTAVLLLCPPERLEDLESSVAALPWAQIHSRDPVGKALVVLEGESSAQDQERFGQLAALTFVSSAQMIEYWVDLPDPDRPLQPTLMGETR</sequence>
<dbReference type="EMBL" id="MFNF01000015">
    <property type="protein sequence ID" value="OGH03524.1"/>
    <property type="molecule type" value="Genomic_DNA"/>
</dbReference>
<gene>
    <name evidence="1" type="ORF">A2557_01055</name>
</gene>
<accession>A0A1F6GZQ7</accession>
<dbReference type="InterPro" id="IPR005623">
    <property type="entry name" value="Chaperone_NapD_NO3_reduct"/>
</dbReference>
<name>A0A1F6GZQ7_9PROT</name>
<proteinExistence type="predicted"/>